<evidence type="ECO:0000256" key="6">
    <source>
        <dbReference type="RuleBase" id="RU362112"/>
    </source>
</evidence>
<protein>
    <recommendedName>
        <fullName evidence="6">Pentraxin family member</fullName>
    </recommendedName>
</protein>
<dbReference type="Gene3D" id="2.60.120.200">
    <property type="match status" value="1"/>
</dbReference>
<keyword evidence="4" id="KW-0325">Glycoprotein</keyword>
<dbReference type="PANTHER" id="PTHR19277">
    <property type="entry name" value="PENTRAXIN"/>
    <property type="match status" value="1"/>
</dbReference>
<keyword evidence="3" id="KW-1015">Disulfide bond</keyword>
<name>A0A6S7J7T4_PARCT</name>
<dbReference type="OrthoDB" id="547680at2759"/>
<dbReference type="Pfam" id="PF00354">
    <property type="entry name" value="Pentaxin"/>
    <property type="match status" value="1"/>
</dbReference>
<dbReference type="InterPro" id="IPR030476">
    <property type="entry name" value="Pentaxin_CS"/>
</dbReference>
<comment type="subunit">
    <text evidence="6">Homopentamer. Pentaxin (or pentraxin) have a discoid arrangement of 5 non-covalently bound subunits.</text>
</comment>
<dbReference type="PROSITE" id="PS00289">
    <property type="entry name" value="PTX_1"/>
    <property type="match status" value="1"/>
</dbReference>
<evidence type="ECO:0000256" key="3">
    <source>
        <dbReference type="ARBA" id="ARBA00023157"/>
    </source>
</evidence>
<dbReference type="PRINTS" id="PR00895">
    <property type="entry name" value="PENTAXIN"/>
</dbReference>
<dbReference type="SUPFAM" id="SSF49899">
    <property type="entry name" value="Concanavalin A-like lectins/glucanases"/>
    <property type="match status" value="1"/>
</dbReference>
<dbReference type="Proteomes" id="UP001152795">
    <property type="component" value="Unassembled WGS sequence"/>
</dbReference>
<comment type="subcellular location">
    <subcellularLocation>
        <location evidence="6">Secreted</location>
    </subcellularLocation>
</comment>
<comment type="similarity">
    <text evidence="6">Belongs to the pentraxin family.</text>
</comment>
<dbReference type="SMART" id="SM00159">
    <property type="entry name" value="PTX"/>
    <property type="match status" value="1"/>
</dbReference>
<reference evidence="8" key="1">
    <citation type="submission" date="2020-04" db="EMBL/GenBank/DDBJ databases">
        <authorList>
            <person name="Alioto T."/>
            <person name="Alioto T."/>
            <person name="Gomez Garrido J."/>
        </authorList>
    </citation>
    <scope>NUCLEOTIDE SEQUENCE</scope>
    <source>
        <strain evidence="8">A484AB</strain>
    </source>
</reference>
<keyword evidence="2 6" id="KW-0106">Calcium</keyword>
<dbReference type="GO" id="GO:0046872">
    <property type="term" value="F:metal ion binding"/>
    <property type="evidence" value="ECO:0007669"/>
    <property type="project" value="UniProtKB-KW"/>
</dbReference>
<dbReference type="AlphaFoldDB" id="A0A6S7J7T4"/>
<sequence>MRRVLSCGDISFDLMRALVDACGDVILARTERKTISCSCLSIRTRFGLGSSTGLHLADGKLHHVCVTWESSNGHFKVYKDGALVKTLDNVKTGEKFNAGGIWVIGQDQDSLGGGFQTADSYKGILTEVNIWNKILGSDEIKRFANDYGLAVEGNYKAYSDFDISSATELIKPSCCPLAPLPEA</sequence>
<evidence type="ECO:0000256" key="2">
    <source>
        <dbReference type="ARBA" id="ARBA00022837"/>
    </source>
</evidence>
<organism evidence="8 9">
    <name type="scientific">Paramuricea clavata</name>
    <name type="common">Red gorgonian</name>
    <name type="synonym">Violescent sea-whip</name>
    <dbReference type="NCBI Taxonomy" id="317549"/>
    <lineage>
        <taxon>Eukaryota</taxon>
        <taxon>Metazoa</taxon>
        <taxon>Cnidaria</taxon>
        <taxon>Anthozoa</taxon>
        <taxon>Octocorallia</taxon>
        <taxon>Malacalcyonacea</taxon>
        <taxon>Plexauridae</taxon>
        <taxon>Paramuricea</taxon>
    </lineage>
</organism>
<evidence type="ECO:0000256" key="4">
    <source>
        <dbReference type="ARBA" id="ARBA00023180"/>
    </source>
</evidence>
<comment type="cofactor">
    <cofactor evidence="6">
        <name>Ca(2+)</name>
        <dbReference type="ChEBI" id="CHEBI:29108"/>
    </cofactor>
    <text evidence="6">Binds 2 calcium ions per subunit.</text>
</comment>
<dbReference type="PANTHER" id="PTHR19277:SF125">
    <property type="entry name" value="B6"/>
    <property type="match status" value="1"/>
</dbReference>
<evidence type="ECO:0000256" key="1">
    <source>
        <dbReference type="ARBA" id="ARBA00022723"/>
    </source>
</evidence>
<accession>A0A6S7J7T4</accession>
<keyword evidence="9" id="KW-1185">Reference proteome</keyword>
<dbReference type="GO" id="GO:0005576">
    <property type="term" value="C:extracellular region"/>
    <property type="evidence" value="ECO:0007669"/>
    <property type="project" value="UniProtKB-SubCell"/>
</dbReference>
<dbReference type="InterPro" id="IPR013320">
    <property type="entry name" value="ConA-like_dom_sf"/>
</dbReference>
<comment type="caution">
    <text evidence="5">Lacks conserved residue(s) required for the propagation of feature annotation.</text>
</comment>
<evidence type="ECO:0000313" key="8">
    <source>
        <dbReference type="EMBL" id="CAB4026111.1"/>
    </source>
</evidence>
<dbReference type="PROSITE" id="PS51828">
    <property type="entry name" value="PTX_2"/>
    <property type="match status" value="1"/>
</dbReference>
<dbReference type="InterPro" id="IPR051360">
    <property type="entry name" value="Neuronal_Pentraxin_Related"/>
</dbReference>
<gene>
    <name evidence="8" type="ORF">PACLA_8A021930</name>
</gene>
<feature type="domain" description="Pentraxin (PTX)" evidence="7">
    <location>
        <begin position="1"/>
        <end position="176"/>
    </location>
</feature>
<dbReference type="EMBL" id="CACRXK020014016">
    <property type="protein sequence ID" value="CAB4026111.1"/>
    <property type="molecule type" value="Genomic_DNA"/>
</dbReference>
<evidence type="ECO:0000256" key="5">
    <source>
        <dbReference type="PROSITE-ProRule" id="PRU01172"/>
    </source>
</evidence>
<comment type="caution">
    <text evidence="8">The sequence shown here is derived from an EMBL/GenBank/DDBJ whole genome shotgun (WGS) entry which is preliminary data.</text>
</comment>
<keyword evidence="1 6" id="KW-0479">Metal-binding</keyword>
<proteinExistence type="inferred from homology"/>
<evidence type="ECO:0000313" key="9">
    <source>
        <dbReference type="Proteomes" id="UP001152795"/>
    </source>
</evidence>
<evidence type="ECO:0000259" key="7">
    <source>
        <dbReference type="PROSITE" id="PS51828"/>
    </source>
</evidence>
<dbReference type="InterPro" id="IPR001759">
    <property type="entry name" value="PTX_dom"/>
</dbReference>